<feature type="transmembrane region" description="Helical" evidence="11">
    <location>
        <begin position="466"/>
        <end position="489"/>
    </location>
</feature>
<feature type="transmembrane region" description="Helical" evidence="11">
    <location>
        <begin position="129"/>
        <end position="150"/>
    </location>
</feature>
<dbReference type="Gene3D" id="3.10.580.10">
    <property type="entry name" value="CBS-domain"/>
    <property type="match status" value="1"/>
</dbReference>
<feature type="transmembrane region" description="Helical" evidence="11">
    <location>
        <begin position="367"/>
        <end position="387"/>
    </location>
</feature>
<feature type="transmembrane region" description="Helical" evidence="11">
    <location>
        <begin position="241"/>
        <end position="265"/>
    </location>
</feature>
<protein>
    <recommendedName>
        <fullName evidence="11">Chloride channel protein</fullName>
    </recommendedName>
</protein>
<dbReference type="InterPro" id="IPR001807">
    <property type="entry name" value="ClC"/>
</dbReference>
<keyword evidence="7 10" id="KW-0129">CBS domain</keyword>
<organism evidence="13 14">
    <name type="scientific">Cinara cedri</name>
    <dbReference type="NCBI Taxonomy" id="506608"/>
    <lineage>
        <taxon>Eukaryota</taxon>
        <taxon>Metazoa</taxon>
        <taxon>Ecdysozoa</taxon>
        <taxon>Arthropoda</taxon>
        <taxon>Hexapoda</taxon>
        <taxon>Insecta</taxon>
        <taxon>Pterygota</taxon>
        <taxon>Neoptera</taxon>
        <taxon>Paraneoptera</taxon>
        <taxon>Hemiptera</taxon>
        <taxon>Sternorrhyncha</taxon>
        <taxon>Aphidomorpha</taxon>
        <taxon>Aphidoidea</taxon>
        <taxon>Aphididae</taxon>
        <taxon>Lachninae</taxon>
        <taxon>Cinara</taxon>
    </lineage>
</organism>
<comment type="subcellular location">
    <subcellularLocation>
        <location evidence="1 11">Membrane</location>
        <topology evidence="1 11">Multi-pass membrane protein</topology>
    </subcellularLocation>
</comment>
<dbReference type="InterPro" id="IPR051280">
    <property type="entry name" value="Cl-channel/antiporter"/>
</dbReference>
<comment type="caution">
    <text evidence="11">Lacks conserved residue(s) required for the propagation of feature annotation.</text>
</comment>
<dbReference type="Pfam" id="PF00571">
    <property type="entry name" value="CBS"/>
    <property type="match status" value="2"/>
</dbReference>
<feature type="transmembrane region" description="Helical" evidence="11">
    <location>
        <begin position="77"/>
        <end position="101"/>
    </location>
</feature>
<feature type="transmembrane region" description="Helical" evidence="11">
    <location>
        <begin position="509"/>
        <end position="538"/>
    </location>
</feature>
<dbReference type="AlphaFoldDB" id="A0A5E4NFJ3"/>
<feature type="domain" description="CBS" evidence="12">
    <location>
        <begin position="697"/>
        <end position="755"/>
    </location>
</feature>
<keyword evidence="3 11" id="KW-0812">Transmembrane</keyword>
<feature type="transmembrane region" description="Helical" evidence="11">
    <location>
        <begin position="277"/>
        <end position="300"/>
    </location>
</feature>
<evidence type="ECO:0000259" key="12">
    <source>
        <dbReference type="PROSITE" id="PS51371"/>
    </source>
</evidence>
<evidence type="ECO:0000256" key="1">
    <source>
        <dbReference type="ARBA" id="ARBA00004141"/>
    </source>
</evidence>
<dbReference type="PROSITE" id="PS51371">
    <property type="entry name" value="CBS"/>
    <property type="match status" value="2"/>
</dbReference>
<keyword evidence="9 11" id="KW-0868">Chloride</keyword>
<evidence type="ECO:0000256" key="7">
    <source>
        <dbReference type="ARBA" id="ARBA00023122"/>
    </source>
</evidence>
<evidence type="ECO:0000256" key="6">
    <source>
        <dbReference type="ARBA" id="ARBA00023065"/>
    </source>
</evidence>
<evidence type="ECO:0000256" key="2">
    <source>
        <dbReference type="ARBA" id="ARBA00022448"/>
    </source>
</evidence>
<dbReference type="Gene3D" id="1.10.3080.10">
    <property type="entry name" value="Clc chloride channel"/>
    <property type="match status" value="1"/>
</dbReference>
<name>A0A5E4NFJ3_9HEMI</name>
<dbReference type="SUPFAM" id="SSF54631">
    <property type="entry name" value="CBS-domain pair"/>
    <property type="match status" value="1"/>
</dbReference>
<dbReference type="Pfam" id="PF00654">
    <property type="entry name" value="Voltage_CLC"/>
    <property type="match status" value="1"/>
</dbReference>
<evidence type="ECO:0000256" key="11">
    <source>
        <dbReference type="RuleBase" id="RU361221"/>
    </source>
</evidence>
<keyword evidence="5 11" id="KW-1133">Transmembrane helix</keyword>
<dbReference type="SUPFAM" id="SSF81340">
    <property type="entry name" value="Clc chloride channel"/>
    <property type="match status" value="1"/>
</dbReference>
<reference evidence="13 14" key="1">
    <citation type="submission" date="2019-08" db="EMBL/GenBank/DDBJ databases">
        <authorList>
            <person name="Alioto T."/>
            <person name="Alioto T."/>
            <person name="Gomez Garrido J."/>
        </authorList>
    </citation>
    <scope>NUCLEOTIDE SEQUENCE [LARGE SCALE GENOMIC DNA]</scope>
</reference>
<comment type="similarity">
    <text evidence="11">Belongs to the chloride channel (TC 2.A.49) family.</text>
</comment>
<gene>
    <name evidence="13" type="ORF">CINCED_3A022182</name>
</gene>
<dbReference type="CDD" id="cd03685">
    <property type="entry name" value="ClC_6_like"/>
    <property type="match status" value="1"/>
</dbReference>
<dbReference type="PANTHER" id="PTHR11689:SF136">
    <property type="entry name" value="H(+)_CL(-) EXCHANGE TRANSPORTER 7"/>
    <property type="match status" value="1"/>
</dbReference>
<sequence length="766" mass="85847">MNRNRSSSFTTTKYGTMSRYSNNKIDSFSENEDTVPIGSLNILSAKYESLDYEVVENFVYRDEERKKGYQYVVKKNFVRWIIFFWIGVITATVGIIIDLSIENIADFKFSHVKQYIEECNQKNCLWRPYILLLVYNVVPVLIGSTLVAYVEPVALGSGIPQVKCYLNGIKIPRLVRIKTLFIKVIGVITTVVGGMCGGKEGPMIHAGAVIAAGISQGKSTTFNKDFGVLNYFREDNEKRDFVSGGAAAGVAAAFGSPVGGVLFSLEEGASFWNQGLTWRIFFASMISTFTLNVVLSAYHGHPGELTYWGLLNFGKFNNFALSYEIFELPIFVIMGIIGGLTGALFCHLNYKLTVFRMRHLVSRWKKVLEAILVCCSTATVGFLLMLWRNDCKPSGLDPTKYAVQLNCNDGEYNYMASLWLQVPEASVRSFFHDPEESLDVATLVYFAIAYYLLTIWTYGLSVSAGLFIPCLATGAAWGRLIGIGVQFIFPGADVGKYALIGAASQLGGAVRMTISLTVILIEATGNITFGLPLMICLLTAKWIGDYFTESIYDIHIQLSGIPLMAWDPPPLSSNIYANEVMSHPVAVFKSKETVGQIIDTLKTYTYNGFPVVDGIFNLDSEESYCNNYKPNGRLRGLILRSQLIVLLQNKVFNEVPSAWDNVSLTTFRQDYPRYSNIDSIEILESERHYTIDLLRFMNPSPYIVQHMASLPRIFRLFRAMGLRHIVVVNDSNEVVGMVTRKDLTRYRVWRHRGTLGVVELRISAKL</sequence>
<evidence type="ECO:0000256" key="4">
    <source>
        <dbReference type="ARBA" id="ARBA00022737"/>
    </source>
</evidence>
<keyword evidence="2 11" id="KW-0813">Transport</keyword>
<dbReference type="PRINTS" id="PR00762">
    <property type="entry name" value="CLCHANNEL"/>
</dbReference>
<evidence type="ECO:0000313" key="13">
    <source>
        <dbReference type="EMBL" id="VVC43665.1"/>
    </source>
</evidence>
<keyword evidence="8 11" id="KW-0472">Membrane</keyword>
<evidence type="ECO:0000256" key="3">
    <source>
        <dbReference type="ARBA" id="ARBA00022692"/>
    </source>
</evidence>
<keyword evidence="4" id="KW-0677">Repeat</keyword>
<dbReference type="InterPro" id="IPR046342">
    <property type="entry name" value="CBS_dom_sf"/>
</dbReference>
<feature type="domain" description="CBS" evidence="12">
    <location>
        <begin position="581"/>
        <end position="655"/>
    </location>
</feature>
<dbReference type="InterPro" id="IPR014743">
    <property type="entry name" value="Cl-channel_core"/>
</dbReference>
<feature type="transmembrane region" description="Helical" evidence="11">
    <location>
        <begin position="320"/>
        <end position="346"/>
    </location>
</feature>
<proteinExistence type="inferred from homology"/>
<dbReference type="InterPro" id="IPR000644">
    <property type="entry name" value="CBS_dom"/>
</dbReference>
<dbReference type="Proteomes" id="UP000325440">
    <property type="component" value="Unassembled WGS sequence"/>
</dbReference>
<evidence type="ECO:0000256" key="8">
    <source>
        <dbReference type="ARBA" id="ARBA00023136"/>
    </source>
</evidence>
<dbReference type="GO" id="GO:0005765">
    <property type="term" value="C:lysosomal membrane"/>
    <property type="evidence" value="ECO:0007669"/>
    <property type="project" value="TreeGrafter"/>
</dbReference>
<evidence type="ECO:0000256" key="10">
    <source>
        <dbReference type="PROSITE-ProRule" id="PRU00703"/>
    </source>
</evidence>
<evidence type="ECO:0000313" key="14">
    <source>
        <dbReference type="Proteomes" id="UP000325440"/>
    </source>
</evidence>
<keyword evidence="6 11" id="KW-0406">Ion transport</keyword>
<dbReference type="PANTHER" id="PTHR11689">
    <property type="entry name" value="CHLORIDE CHANNEL PROTEIN CLC FAMILY MEMBER"/>
    <property type="match status" value="1"/>
</dbReference>
<dbReference type="CDD" id="cd04591">
    <property type="entry name" value="CBS_pair_voltage-gated_CLC_euk_bac"/>
    <property type="match status" value="1"/>
</dbReference>
<dbReference type="OrthoDB" id="428525at2759"/>
<evidence type="ECO:0000256" key="9">
    <source>
        <dbReference type="ARBA" id="ARBA00023214"/>
    </source>
</evidence>
<feature type="transmembrane region" description="Helical" evidence="11">
    <location>
        <begin position="440"/>
        <end position="459"/>
    </location>
</feature>
<accession>A0A5E4NFJ3</accession>
<evidence type="ECO:0000256" key="5">
    <source>
        <dbReference type="ARBA" id="ARBA00022989"/>
    </source>
</evidence>
<dbReference type="EMBL" id="CABPRJ010002371">
    <property type="protein sequence ID" value="VVC43665.1"/>
    <property type="molecule type" value="Genomic_DNA"/>
</dbReference>
<dbReference type="SMART" id="SM00116">
    <property type="entry name" value="CBS"/>
    <property type="match status" value="2"/>
</dbReference>
<keyword evidence="14" id="KW-1185">Reference proteome</keyword>
<dbReference type="GO" id="GO:0005254">
    <property type="term" value="F:chloride channel activity"/>
    <property type="evidence" value="ECO:0007669"/>
    <property type="project" value="UniProtKB-UniRule"/>
</dbReference>